<feature type="chain" id="PRO_5009576505" evidence="1">
    <location>
        <begin position="26"/>
        <end position="90"/>
    </location>
</feature>
<evidence type="ECO:0000256" key="1">
    <source>
        <dbReference type="SAM" id="SignalP"/>
    </source>
</evidence>
<comment type="caution">
    <text evidence="2">The sequence shown here is derived from an EMBL/GenBank/DDBJ whole genome shotgun (WGS) entry which is preliminary data.</text>
</comment>
<dbReference type="Proteomes" id="UP000178187">
    <property type="component" value="Unassembled WGS sequence"/>
</dbReference>
<dbReference type="AlphaFoldDB" id="A0A1G1KRL4"/>
<organism evidence="2 3">
    <name type="scientific">Candidatus Danuiimicrobium aquiferis</name>
    <dbReference type="NCBI Taxonomy" id="1801832"/>
    <lineage>
        <taxon>Bacteria</taxon>
        <taxon>Pseudomonadati</taxon>
        <taxon>Candidatus Omnitrophota</taxon>
        <taxon>Candidatus Danuiimicrobium</taxon>
    </lineage>
</organism>
<dbReference type="EMBL" id="MHFR01000060">
    <property type="protein sequence ID" value="OGW95600.1"/>
    <property type="molecule type" value="Genomic_DNA"/>
</dbReference>
<sequence>MKRLATLFFVMSLMFSSLPMNVCYAAEYQENVLDKIVDSFATMGKKGLEKDQILAQRKADRVKRYAEQEAKRIQKEAGKAGKDMKKKLGF</sequence>
<name>A0A1G1KRL4_9BACT</name>
<evidence type="ECO:0000313" key="3">
    <source>
        <dbReference type="Proteomes" id="UP000178187"/>
    </source>
</evidence>
<evidence type="ECO:0000313" key="2">
    <source>
        <dbReference type="EMBL" id="OGW95600.1"/>
    </source>
</evidence>
<keyword evidence="1" id="KW-0732">Signal</keyword>
<reference evidence="2 3" key="1">
    <citation type="journal article" date="2016" name="Nat. Commun.">
        <title>Thousands of microbial genomes shed light on interconnected biogeochemical processes in an aquifer system.</title>
        <authorList>
            <person name="Anantharaman K."/>
            <person name="Brown C.T."/>
            <person name="Hug L.A."/>
            <person name="Sharon I."/>
            <person name="Castelle C.J."/>
            <person name="Probst A.J."/>
            <person name="Thomas B.C."/>
            <person name="Singh A."/>
            <person name="Wilkins M.J."/>
            <person name="Karaoz U."/>
            <person name="Brodie E.L."/>
            <person name="Williams K.H."/>
            <person name="Hubbard S.S."/>
            <person name="Banfield J.F."/>
        </authorList>
    </citation>
    <scope>NUCLEOTIDE SEQUENCE [LARGE SCALE GENOMIC DNA]</scope>
</reference>
<protein>
    <submittedName>
        <fullName evidence="2">Uncharacterized protein</fullName>
    </submittedName>
</protein>
<gene>
    <name evidence="2" type="ORF">A3G33_11425</name>
</gene>
<feature type="signal peptide" evidence="1">
    <location>
        <begin position="1"/>
        <end position="25"/>
    </location>
</feature>
<proteinExistence type="predicted"/>
<accession>A0A1G1KRL4</accession>